<dbReference type="Pfam" id="PF03734">
    <property type="entry name" value="YkuD"/>
    <property type="match status" value="1"/>
</dbReference>
<dbReference type="EMBL" id="JAQBIE010000004">
    <property type="protein sequence ID" value="MDB6176713.1"/>
    <property type="molecule type" value="Genomic_DNA"/>
</dbReference>
<name>A0ABT4ZBH8_9RHOB</name>
<evidence type="ECO:0000259" key="11">
    <source>
        <dbReference type="PROSITE" id="PS52029"/>
    </source>
</evidence>
<comment type="pathway">
    <text evidence="1 9">Cell wall biogenesis; peptidoglycan biosynthesis.</text>
</comment>
<feature type="active site" description="Proton donor/acceptor" evidence="9">
    <location>
        <position position="174"/>
    </location>
</feature>
<evidence type="ECO:0000256" key="7">
    <source>
        <dbReference type="ARBA" id="ARBA00022984"/>
    </source>
</evidence>
<reference evidence="12" key="1">
    <citation type="submission" date="2022-12" db="EMBL/GenBank/DDBJ databases">
        <title>Paracoccus onchidii sp. nov., isolated from a marine invertebrate from the South China Sea.</title>
        <authorList>
            <person name="Xu S."/>
            <person name="Liu Z."/>
            <person name="Xu Y."/>
        </authorList>
    </citation>
    <scope>NUCLEOTIDE SEQUENCE</scope>
    <source>
        <strain evidence="12">Z330</strain>
    </source>
</reference>
<dbReference type="PANTHER" id="PTHR30582:SF24">
    <property type="entry name" value="L,D-TRANSPEPTIDASE ERFK_SRFK-RELATED"/>
    <property type="match status" value="1"/>
</dbReference>
<dbReference type="CDD" id="cd16913">
    <property type="entry name" value="YkuD_like"/>
    <property type="match status" value="1"/>
</dbReference>
<dbReference type="InterPro" id="IPR050979">
    <property type="entry name" value="LD-transpeptidase"/>
</dbReference>
<dbReference type="PROSITE" id="PS52029">
    <property type="entry name" value="LD_TPASE"/>
    <property type="match status" value="1"/>
</dbReference>
<evidence type="ECO:0000256" key="5">
    <source>
        <dbReference type="ARBA" id="ARBA00022801"/>
    </source>
</evidence>
<proteinExistence type="inferred from homology"/>
<feature type="domain" description="L,D-TPase catalytic" evidence="11">
    <location>
        <begin position="77"/>
        <end position="214"/>
    </location>
</feature>
<dbReference type="Gene3D" id="2.40.440.10">
    <property type="entry name" value="L,D-transpeptidase catalytic domain-like"/>
    <property type="match status" value="1"/>
</dbReference>
<accession>A0ABT4ZBH8</accession>
<comment type="caution">
    <text evidence="12">The sequence shown here is derived from an EMBL/GenBank/DDBJ whole genome shotgun (WGS) entry which is preliminary data.</text>
</comment>
<evidence type="ECO:0000313" key="12">
    <source>
        <dbReference type="EMBL" id="MDB6176713.1"/>
    </source>
</evidence>
<evidence type="ECO:0000256" key="2">
    <source>
        <dbReference type="ARBA" id="ARBA00005992"/>
    </source>
</evidence>
<evidence type="ECO:0000256" key="4">
    <source>
        <dbReference type="ARBA" id="ARBA00022679"/>
    </source>
</evidence>
<evidence type="ECO:0000313" key="13">
    <source>
        <dbReference type="Proteomes" id="UP001165641"/>
    </source>
</evidence>
<evidence type="ECO:0000256" key="9">
    <source>
        <dbReference type="PROSITE-ProRule" id="PRU01373"/>
    </source>
</evidence>
<keyword evidence="8 9" id="KW-0961">Cell wall biogenesis/degradation</keyword>
<keyword evidence="13" id="KW-1185">Reference proteome</keyword>
<sequence>MRLAPLYAALALGLAACAPTTQSSTPSGSDAVPAVYQARTDIGPQGEPVAIPEVRSAYLTERNRRQRVAYNGPESPGTIVVDPYARVLYDVLENGEAMRFGIAVGRAGRGFNGSAVISVKKQWPGWTPTQNMIRTEPELYAQFAGGLPGGLNNPLGSRALYLYRNGRDTYYRIHGTMDPSSIGKATSAGCIRLFNQDIIDLFDETEIGSRVKVRTQAESIRLEGQMTETPEGYVVPVAEMPVATGQSATLAAAQSPVESAVPAR</sequence>
<comment type="similarity">
    <text evidence="2">Belongs to the YkuD family.</text>
</comment>
<feature type="active site" description="Nucleophile" evidence="9">
    <location>
        <position position="190"/>
    </location>
</feature>
<protein>
    <submittedName>
        <fullName evidence="12">L,D-transpeptidase</fullName>
    </submittedName>
</protein>
<evidence type="ECO:0000256" key="6">
    <source>
        <dbReference type="ARBA" id="ARBA00022960"/>
    </source>
</evidence>
<dbReference type="SUPFAM" id="SSF141523">
    <property type="entry name" value="L,D-transpeptidase catalytic domain-like"/>
    <property type="match status" value="1"/>
</dbReference>
<keyword evidence="3" id="KW-0328">Glycosyltransferase</keyword>
<feature type="chain" id="PRO_5046037269" evidence="10">
    <location>
        <begin position="24"/>
        <end position="264"/>
    </location>
</feature>
<dbReference type="PROSITE" id="PS51257">
    <property type="entry name" value="PROKAR_LIPOPROTEIN"/>
    <property type="match status" value="1"/>
</dbReference>
<keyword evidence="6 9" id="KW-0133">Cell shape</keyword>
<dbReference type="InterPro" id="IPR038063">
    <property type="entry name" value="Transpep_catalytic_dom"/>
</dbReference>
<evidence type="ECO:0000256" key="8">
    <source>
        <dbReference type="ARBA" id="ARBA00023316"/>
    </source>
</evidence>
<organism evidence="12 13">
    <name type="scientific">Paracoccus onchidii</name>
    <dbReference type="NCBI Taxonomy" id="3017813"/>
    <lineage>
        <taxon>Bacteria</taxon>
        <taxon>Pseudomonadati</taxon>
        <taxon>Pseudomonadota</taxon>
        <taxon>Alphaproteobacteria</taxon>
        <taxon>Rhodobacterales</taxon>
        <taxon>Paracoccaceae</taxon>
        <taxon>Paracoccus</taxon>
    </lineage>
</organism>
<dbReference type="PANTHER" id="PTHR30582">
    <property type="entry name" value="L,D-TRANSPEPTIDASE"/>
    <property type="match status" value="1"/>
</dbReference>
<evidence type="ECO:0000256" key="10">
    <source>
        <dbReference type="SAM" id="SignalP"/>
    </source>
</evidence>
<keyword evidence="4" id="KW-0808">Transferase</keyword>
<dbReference type="RefSeq" id="WP_271888008.1">
    <property type="nucleotide sequence ID" value="NZ_JAQBIE010000004.1"/>
</dbReference>
<evidence type="ECO:0000256" key="1">
    <source>
        <dbReference type="ARBA" id="ARBA00004752"/>
    </source>
</evidence>
<gene>
    <name evidence="12" type="ORF">PAF17_04245</name>
</gene>
<keyword evidence="10" id="KW-0732">Signal</keyword>
<dbReference type="Proteomes" id="UP001165641">
    <property type="component" value="Unassembled WGS sequence"/>
</dbReference>
<evidence type="ECO:0000256" key="3">
    <source>
        <dbReference type="ARBA" id="ARBA00022676"/>
    </source>
</evidence>
<feature type="signal peptide" evidence="10">
    <location>
        <begin position="1"/>
        <end position="23"/>
    </location>
</feature>
<keyword evidence="7 9" id="KW-0573">Peptidoglycan synthesis</keyword>
<dbReference type="InterPro" id="IPR005490">
    <property type="entry name" value="LD_TPept_cat_dom"/>
</dbReference>
<keyword evidence="5" id="KW-0378">Hydrolase</keyword>